<evidence type="ECO:0000313" key="2">
    <source>
        <dbReference type="EnsemblPlants" id="ONIVA01G42270.2"/>
    </source>
</evidence>
<evidence type="ECO:0000256" key="1">
    <source>
        <dbReference type="SAM" id="MobiDB-lite"/>
    </source>
</evidence>
<dbReference type="AlphaFoldDB" id="A0A0E0FVS2"/>
<sequence>MPPLSPLPRPRPPPTDRSSHRIPLRQEAARPARPLRGDAPPRRWLFPVVFCCGVSCGRGRAGL</sequence>
<dbReference type="HOGENOM" id="CLU_2889664_0_0_1"/>
<keyword evidence="3" id="KW-1185">Reference proteome</keyword>
<name>A0A0E0FVS2_ORYNI</name>
<organism evidence="2">
    <name type="scientific">Oryza nivara</name>
    <name type="common">Indian wild rice</name>
    <name type="synonym">Oryza sativa f. spontanea</name>
    <dbReference type="NCBI Taxonomy" id="4536"/>
    <lineage>
        <taxon>Eukaryota</taxon>
        <taxon>Viridiplantae</taxon>
        <taxon>Streptophyta</taxon>
        <taxon>Embryophyta</taxon>
        <taxon>Tracheophyta</taxon>
        <taxon>Spermatophyta</taxon>
        <taxon>Magnoliopsida</taxon>
        <taxon>Liliopsida</taxon>
        <taxon>Poales</taxon>
        <taxon>Poaceae</taxon>
        <taxon>BOP clade</taxon>
        <taxon>Oryzoideae</taxon>
        <taxon>Oryzeae</taxon>
        <taxon>Oryzinae</taxon>
        <taxon>Oryza</taxon>
    </lineage>
</organism>
<reference evidence="2" key="2">
    <citation type="submission" date="2018-04" db="EMBL/GenBank/DDBJ databases">
        <title>OnivRS2 (Oryza nivara Reference Sequence Version 2).</title>
        <authorList>
            <person name="Zhang J."/>
            <person name="Kudrna D."/>
            <person name="Lee S."/>
            <person name="Talag J."/>
            <person name="Rajasekar S."/>
            <person name="Welchert J."/>
            <person name="Hsing Y.-I."/>
            <person name="Wing R.A."/>
        </authorList>
    </citation>
    <scope>NUCLEOTIDE SEQUENCE [LARGE SCALE GENOMIC DNA]</scope>
</reference>
<feature type="region of interest" description="Disordered" evidence="1">
    <location>
        <begin position="1"/>
        <end position="41"/>
    </location>
</feature>
<evidence type="ECO:0000313" key="3">
    <source>
        <dbReference type="Proteomes" id="UP000006591"/>
    </source>
</evidence>
<protein>
    <submittedName>
        <fullName evidence="2">Uncharacterized protein</fullName>
    </submittedName>
</protein>
<proteinExistence type="predicted"/>
<reference evidence="2" key="1">
    <citation type="submission" date="2015-04" db="UniProtKB">
        <authorList>
            <consortium name="EnsemblPlants"/>
        </authorList>
    </citation>
    <scope>IDENTIFICATION</scope>
    <source>
        <strain evidence="2">SL10</strain>
    </source>
</reference>
<feature type="compositionally biased region" description="Basic and acidic residues" evidence="1">
    <location>
        <begin position="27"/>
        <end position="41"/>
    </location>
</feature>
<dbReference type="Gramene" id="ONIVA01G42270.2">
    <property type="protein sequence ID" value="ONIVA01G42270.2"/>
    <property type="gene ID" value="ONIVA01G42270"/>
</dbReference>
<dbReference type="Proteomes" id="UP000006591">
    <property type="component" value="Chromosome 1"/>
</dbReference>
<feature type="compositionally biased region" description="Pro residues" evidence="1">
    <location>
        <begin position="1"/>
        <end position="15"/>
    </location>
</feature>
<accession>A0A0E0FVS2</accession>
<dbReference type="EnsemblPlants" id="ONIVA01G42270.2">
    <property type="protein sequence ID" value="ONIVA01G42270.2"/>
    <property type="gene ID" value="ONIVA01G42270"/>
</dbReference>